<feature type="region of interest" description="Disordered" evidence="1">
    <location>
        <begin position="86"/>
        <end position="109"/>
    </location>
</feature>
<proteinExistence type="predicted"/>
<feature type="compositionally biased region" description="Pro residues" evidence="1">
    <location>
        <begin position="507"/>
        <end position="517"/>
    </location>
</feature>
<dbReference type="InterPro" id="IPR029005">
    <property type="entry name" value="LIM-bd/SEUSS"/>
</dbReference>
<feature type="compositionally biased region" description="Low complexity" evidence="1">
    <location>
        <begin position="260"/>
        <end position="272"/>
    </location>
</feature>
<feature type="compositionally biased region" description="Low complexity" evidence="1">
    <location>
        <begin position="326"/>
        <end position="335"/>
    </location>
</feature>
<feature type="compositionally biased region" description="Low complexity" evidence="1">
    <location>
        <begin position="518"/>
        <end position="534"/>
    </location>
</feature>
<dbReference type="AlphaFoldDB" id="A0A0D0DUP5"/>
<feature type="compositionally biased region" description="Low complexity" evidence="1">
    <location>
        <begin position="455"/>
        <end position="482"/>
    </location>
</feature>
<feature type="region of interest" description="Disordered" evidence="1">
    <location>
        <begin position="841"/>
        <end position="950"/>
    </location>
</feature>
<reference evidence="2 3" key="1">
    <citation type="submission" date="2014-04" db="EMBL/GenBank/DDBJ databases">
        <authorList>
            <consortium name="DOE Joint Genome Institute"/>
            <person name="Kuo A."/>
            <person name="Kohler A."/>
            <person name="Jargeat P."/>
            <person name="Nagy L.G."/>
            <person name="Floudas D."/>
            <person name="Copeland A."/>
            <person name="Barry K.W."/>
            <person name="Cichocki N."/>
            <person name="Veneault-Fourrey C."/>
            <person name="LaButti K."/>
            <person name="Lindquist E.A."/>
            <person name="Lipzen A."/>
            <person name="Lundell T."/>
            <person name="Morin E."/>
            <person name="Murat C."/>
            <person name="Sun H."/>
            <person name="Tunlid A."/>
            <person name="Henrissat B."/>
            <person name="Grigoriev I.V."/>
            <person name="Hibbett D.S."/>
            <person name="Martin F."/>
            <person name="Nordberg H.P."/>
            <person name="Cantor M.N."/>
            <person name="Hua S.X."/>
        </authorList>
    </citation>
    <scope>NUCLEOTIDE SEQUENCE [LARGE SCALE GENOMIC DNA]</scope>
    <source>
        <strain evidence="2 3">Ve08.2h10</strain>
    </source>
</reference>
<feature type="compositionally biased region" description="Polar residues" evidence="1">
    <location>
        <begin position="858"/>
        <end position="867"/>
    </location>
</feature>
<feature type="region of interest" description="Disordered" evidence="1">
    <location>
        <begin position="386"/>
        <end position="537"/>
    </location>
</feature>
<dbReference type="OrthoDB" id="774557at2759"/>
<reference evidence="3" key="2">
    <citation type="submission" date="2015-01" db="EMBL/GenBank/DDBJ databases">
        <title>Evolutionary Origins and Diversification of the Mycorrhizal Mutualists.</title>
        <authorList>
            <consortium name="DOE Joint Genome Institute"/>
            <consortium name="Mycorrhizal Genomics Consortium"/>
            <person name="Kohler A."/>
            <person name="Kuo A."/>
            <person name="Nagy L.G."/>
            <person name="Floudas D."/>
            <person name="Copeland A."/>
            <person name="Barry K.W."/>
            <person name="Cichocki N."/>
            <person name="Veneault-Fourrey C."/>
            <person name="LaButti K."/>
            <person name="Lindquist E.A."/>
            <person name="Lipzen A."/>
            <person name="Lundell T."/>
            <person name="Morin E."/>
            <person name="Murat C."/>
            <person name="Riley R."/>
            <person name="Ohm R."/>
            <person name="Sun H."/>
            <person name="Tunlid A."/>
            <person name="Henrissat B."/>
            <person name="Grigoriev I.V."/>
            <person name="Hibbett D.S."/>
            <person name="Martin F."/>
        </authorList>
    </citation>
    <scope>NUCLEOTIDE SEQUENCE [LARGE SCALE GENOMIC DNA]</scope>
    <source>
        <strain evidence="3">Ve08.2h10</strain>
    </source>
</reference>
<feature type="region of interest" description="Disordered" evidence="1">
    <location>
        <begin position="721"/>
        <end position="752"/>
    </location>
</feature>
<dbReference type="STRING" id="930991.A0A0D0DUP5"/>
<feature type="region of interest" description="Disordered" evidence="1">
    <location>
        <begin position="187"/>
        <end position="214"/>
    </location>
</feature>
<keyword evidence="3" id="KW-1185">Reference proteome</keyword>
<accession>A0A0D0DUP5</accession>
<feature type="region of interest" description="Disordered" evidence="1">
    <location>
        <begin position="23"/>
        <end position="56"/>
    </location>
</feature>
<feature type="compositionally biased region" description="Basic residues" evidence="1">
    <location>
        <begin position="941"/>
        <end position="950"/>
    </location>
</feature>
<evidence type="ECO:0008006" key="4">
    <source>
        <dbReference type="Google" id="ProtNLM"/>
    </source>
</evidence>
<protein>
    <recommendedName>
        <fullName evidence="4">LIM-domain binding protein</fullName>
    </recommendedName>
</protein>
<name>A0A0D0DUP5_9AGAM</name>
<evidence type="ECO:0000256" key="1">
    <source>
        <dbReference type="SAM" id="MobiDB-lite"/>
    </source>
</evidence>
<dbReference type="Pfam" id="PF01803">
    <property type="entry name" value="LIM_bind"/>
    <property type="match status" value="1"/>
</dbReference>
<feature type="compositionally biased region" description="Pro residues" evidence="1">
    <location>
        <begin position="894"/>
        <end position="908"/>
    </location>
</feature>
<organism evidence="2 3">
    <name type="scientific">Paxillus rubicundulus Ve08.2h10</name>
    <dbReference type="NCBI Taxonomy" id="930991"/>
    <lineage>
        <taxon>Eukaryota</taxon>
        <taxon>Fungi</taxon>
        <taxon>Dikarya</taxon>
        <taxon>Basidiomycota</taxon>
        <taxon>Agaricomycotina</taxon>
        <taxon>Agaricomycetes</taxon>
        <taxon>Agaricomycetidae</taxon>
        <taxon>Boletales</taxon>
        <taxon>Paxilineae</taxon>
        <taxon>Paxillaceae</taxon>
        <taxon>Paxillus</taxon>
    </lineage>
</organism>
<evidence type="ECO:0000313" key="2">
    <source>
        <dbReference type="EMBL" id="KIK98153.1"/>
    </source>
</evidence>
<feature type="compositionally biased region" description="Polar residues" evidence="1">
    <location>
        <begin position="483"/>
        <end position="504"/>
    </location>
</feature>
<evidence type="ECO:0000313" key="3">
    <source>
        <dbReference type="Proteomes" id="UP000054538"/>
    </source>
</evidence>
<feature type="compositionally biased region" description="Low complexity" evidence="1">
    <location>
        <begin position="355"/>
        <end position="365"/>
    </location>
</feature>
<feature type="region of interest" description="Disordered" evidence="1">
    <location>
        <begin position="229"/>
        <end position="368"/>
    </location>
</feature>
<feature type="compositionally biased region" description="Polar residues" evidence="1">
    <location>
        <begin position="86"/>
        <end position="95"/>
    </location>
</feature>
<feature type="compositionally biased region" description="Low complexity" evidence="1">
    <location>
        <begin position="413"/>
        <end position="447"/>
    </location>
</feature>
<gene>
    <name evidence="2" type="ORF">PAXRUDRAFT_824167</name>
</gene>
<dbReference type="HOGENOM" id="CLU_303279_0_0_1"/>
<dbReference type="InParanoid" id="A0A0D0DUP5"/>
<dbReference type="EMBL" id="KN824904">
    <property type="protein sequence ID" value="KIK98153.1"/>
    <property type="molecule type" value="Genomic_DNA"/>
</dbReference>
<feature type="compositionally biased region" description="Polar residues" evidence="1">
    <location>
        <begin position="229"/>
        <end position="251"/>
    </location>
</feature>
<dbReference type="Proteomes" id="UP000054538">
    <property type="component" value="Unassembled WGS sequence"/>
</dbReference>
<sequence>MNIRPPADMIRPQQSMAQLAQVPMNPPTHFHPTPPQPGQQQQPPNHMSLMPHGTNPSMPMLGGGVQNSQTGLHATAARYQMRQSAMQQGQNPQMNASSAAAGASHMAPLGHNPLQSMAFSAGMMQQGMNGVQVRRVQSHPQGLNQAAGHVSGIHPTQQALGGINMAMNQQVPLPTHIRQTAQQPMMPRIQGSMPGSMSPDLMGRQANATGVPQNTLRTPSAQAQIMSSLSQPSGIPQGGLQQSMSQNSFQPTVPGHPHHTPSLTSSSPRPGGHPQQQHAATNMMMGQPGPSQATGPRPMSHGDGTFIGLQNHPFPANMVQGPNRIPNANPAFSFAPPLPQNDGLEVPQSIGEGLPNNSNPSNRPSFQTTPAQHFEQLQQNDNFAAHFTLQSGNPPPPARPPSHPNTAHGNSIPPRQMQPPHQHSPHQSDPMAAHVQQQQPQRPHSQPQGPPGRPPSQAGPSHTPRSSQPQLPPSSGLLPSTRITPHSQTQPSPHQRRQSPSVQQPIAPRPPQGPTSNPPAANAASSEANTSQSQPAVIPRTPVRMAMPVGLGQGLIRLLQFSGRLSSEDPFKQQLSYWDTLVREYFMPKAIMKVTLWKDNQRNEAKPFEIGVPILPRFFLVTTQSGVKSMTLSLDGARERLVSQHHAIVECVSAVWTYKYNNGYTVTLRGPMTVHVIIIPLASSTQPQQSQITLRFDHFQFDANTHEKYISLDSIVGQRAIESPKTPRVRNAPTPSPNGASSSQRAEEDRQWEEPRVLIDHASIPGEPVNAFGIPQATMRCLELAESVSQMTDLISFANDNQLGPMDALSALAKKLREGPNNLPMNGTYMGSILGSGPGPGGFQGYGGPTSALYPGMSPSSIPTHSMPSGSSPQTAPPPPSSADTPQKQSKPPTSGPAPQAPNQPPAPSQAGLTSTPAGTLKRKSNDTNSPTIANVEPQSKRTRKPKRNG</sequence>
<feature type="compositionally biased region" description="Pro residues" evidence="1">
    <location>
        <begin position="393"/>
        <end position="403"/>
    </location>
</feature>
<dbReference type="PANTHER" id="PTHR10378">
    <property type="entry name" value="LIM DOMAIN-BINDING PROTEIN"/>
    <property type="match status" value="1"/>
</dbReference>